<proteinExistence type="predicted"/>
<keyword evidence="1" id="KW-0472">Membrane</keyword>
<feature type="transmembrane region" description="Helical" evidence="1">
    <location>
        <begin position="72"/>
        <end position="90"/>
    </location>
</feature>
<evidence type="ECO:0000313" key="3">
    <source>
        <dbReference type="Proteomes" id="UP000756860"/>
    </source>
</evidence>
<name>A0ABS5SDE1_9BACT</name>
<accession>A0ABS5SDE1</accession>
<dbReference type="Proteomes" id="UP000756860">
    <property type="component" value="Unassembled WGS sequence"/>
</dbReference>
<organism evidence="2 3">
    <name type="scientific">Geomobilimonas luticola</name>
    <dbReference type="NCBI Taxonomy" id="1114878"/>
    <lineage>
        <taxon>Bacteria</taxon>
        <taxon>Pseudomonadati</taxon>
        <taxon>Thermodesulfobacteriota</taxon>
        <taxon>Desulfuromonadia</taxon>
        <taxon>Geobacterales</taxon>
        <taxon>Geobacteraceae</taxon>
        <taxon>Geomobilimonas</taxon>
    </lineage>
</organism>
<gene>
    <name evidence="2" type="ORF">KI810_09905</name>
</gene>
<reference evidence="2 3" key="1">
    <citation type="submission" date="2021-05" db="EMBL/GenBank/DDBJ databases">
        <title>The draft genome of Geobacter luticola JCM 17780.</title>
        <authorList>
            <person name="Xu Z."/>
            <person name="Masuda Y."/>
            <person name="Itoh H."/>
            <person name="Senoo K."/>
        </authorList>
    </citation>
    <scope>NUCLEOTIDE SEQUENCE [LARGE SCALE GENOMIC DNA]</scope>
    <source>
        <strain evidence="2 3">JCM 17780</strain>
    </source>
</reference>
<evidence type="ECO:0000313" key="2">
    <source>
        <dbReference type="EMBL" id="MBT0653368.1"/>
    </source>
</evidence>
<keyword evidence="1" id="KW-0812">Transmembrane</keyword>
<dbReference type="NCBIfam" id="NF045710">
    <property type="entry name" value="GSU0071_fam"/>
    <property type="match status" value="1"/>
</dbReference>
<feature type="transmembrane region" description="Helical" evidence="1">
    <location>
        <begin position="96"/>
        <end position="117"/>
    </location>
</feature>
<keyword evidence="1" id="KW-1133">Transmembrane helix</keyword>
<dbReference type="EMBL" id="JAHCVK010000003">
    <property type="protein sequence ID" value="MBT0653368.1"/>
    <property type="molecule type" value="Genomic_DNA"/>
</dbReference>
<dbReference type="RefSeq" id="WP_214175368.1">
    <property type="nucleotide sequence ID" value="NZ_JAHCVK010000003.1"/>
</dbReference>
<evidence type="ECO:0000256" key="1">
    <source>
        <dbReference type="SAM" id="Phobius"/>
    </source>
</evidence>
<keyword evidence="3" id="KW-1185">Reference proteome</keyword>
<protein>
    <submittedName>
        <fullName evidence="2">Uncharacterized protein</fullName>
    </submittedName>
</protein>
<comment type="caution">
    <text evidence="2">The sequence shown here is derived from an EMBL/GenBank/DDBJ whole genome shotgun (WGS) entry which is preliminary data.</text>
</comment>
<sequence>MDTRTIDEAIDKYVHERMEKGKEKAVERFLSYAYLRHGGDEFREFMKKVGGLSRYYMDFLRVMENPFRGPEMAWLASMLVIGVFSCYLMSVADEQLLGICVFAGTLVHGGALVRLVAKKWSDVGVMIAIYREIAEIADGEISSPA</sequence>